<dbReference type="WBParaSite" id="MCOS_0000989201-mRNA-1">
    <property type="protein sequence ID" value="MCOS_0000989201-mRNA-1"/>
    <property type="gene ID" value="MCOS_0000989201"/>
</dbReference>
<dbReference type="AlphaFoldDB" id="A0A0R3UPV6"/>
<proteinExistence type="predicted"/>
<reference evidence="1" key="1">
    <citation type="submission" date="2017-02" db="UniProtKB">
        <authorList>
            <consortium name="WormBaseParasite"/>
        </authorList>
    </citation>
    <scope>IDENTIFICATION</scope>
</reference>
<protein>
    <submittedName>
        <fullName evidence="1">Polyprotein</fullName>
    </submittedName>
</protein>
<name>A0A0R3UPV6_MESCO</name>
<evidence type="ECO:0000313" key="1">
    <source>
        <dbReference type="WBParaSite" id="MCOS_0000989201-mRNA-1"/>
    </source>
</evidence>
<sequence length="64" mass="7426">LTALHPRVCEPVCMRFAMLRPDSPAIHLLISHPLVCWVSQWGDLIQTQRLTNETLVRLNYTEKL</sequence>
<accession>A0A0R3UPV6</accession>
<organism evidence="1">
    <name type="scientific">Mesocestoides corti</name>
    <name type="common">Flatworm</name>
    <dbReference type="NCBI Taxonomy" id="53468"/>
    <lineage>
        <taxon>Eukaryota</taxon>
        <taxon>Metazoa</taxon>
        <taxon>Spiralia</taxon>
        <taxon>Lophotrochozoa</taxon>
        <taxon>Platyhelminthes</taxon>
        <taxon>Cestoda</taxon>
        <taxon>Eucestoda</taxon>
        <taxon>Cyclophyllidea</taxon>
        <taxon>Mesocestoididae</taxon>
        <taxon>Mesocestoides</taxon>
    </lineage>
</organism>